<comment type="subcellular location">
    <subcellularLocation>
        <location evidence="2">Cell outer membrane</location>
    </subcellularLocation>
    <subcellularLocation>
        <location evidence="1">Cell surface</location>
    </subcellularLocation>
</comment>
<dbReference type="GO" id="GO:0009279">
    <property type="term" value="C:cell outer membrane"/>
    <property type="evidence" value="ECO:0007669"/>
    <property type="project" value="UniProtKB-SubCell"/>
</dbReference>
<dbReference type="InterPro" id="IPR045584">
    <property type="entry name" value="Pilin-like"/>
</dbReference>
<evidence type="ECO:0000256" key="5">
    <source>
        <dbReference type="ARBA" id="ARBA00022452"/>
    </source>
</evidence>
<evidence type="ECO:0000259" key="13">
    <source>
        <dbReference type="Pfam" id="PF03895"/>
    </source>
</evidence>
<evidence type="ECO:0000256" key="3">
    <source>
        <dbReference type="ARBA" id="ARBA00005848"/>
    </source>
</evidence>
<evidence type="ECO:0000256" key="6">
    <source>
        <dbReference type="ARBA" id="ARBA00022692"/>
    </source>
</evidence>
<sequence>MLKKSHLALVASLLLASPMAFSQSLPDWLLQPPPDRTTPPSRTTITPSDGSVHNPCPTSAGTIYSVGLTGPYAAGDNAIANCSLATATGPDAFAQNMFASAYGAGAWASGEDATAVGGYSIAHGDGNTAFGSHAWAIGGIFNTAVGSGARVGDGDHVTALGSGAYASGDGALVSGAGARAFGFLATAYGTSSRAEGVATLALGSSAQALADGCTALGAGSVCDQENTISVGTSEGQRRIVNVADGVEDTDAATVGQMNQADQHWYNQAISYVDLRIGDRVDLSEVYNRLDTLDGRVDGLDRAVASLGTRLDKLGAMSAAQAALAASGVAAQGGKGSVGMAVGSYNGQQAAALGYSKAFRLSSGRPVGVTLQAAFSGETSVGAAVSIGLR</sequence>
<evidence type="ECO:0000256" key="1">
    <source>
        <dbReference type="ARBA" id="ARBA00004241"/>
    </source>
</evidence>
<evidence type="ECO:0000256" key="8">
    <source>
        <dbReference type="ARBA" id="ARBA00022927"/>
    </source>
</evidence>
<evidence type="ECO:0000313" key="15">
    <source>
        <dbReference type="EMBL" id="MBD8527278.1"/>
    </source>
</evidence>
<evidence type="ECO:0000259" key="14">
    <source>
        <dbReference type="Pfam" id="PF05662"/>
    </source>
</evidence>
<feature type="domain" description="Trimeric autotransporter adhesin YadA-like stalk" evidence="14">
    <location>
        <begin position="238"/>
        <end position="262"/>
    </location>
</feature>
<evidence type="ECO:0000256" key="9">
    <source>
        <dbReference type="ARBA" id="ARBA00023136"/>
    </source>
</evidence>
<evidence type="ECO:0000313" key="16">
    <source>
        <dbReference type="Proteomes" id="UP000613768"/>
    </source>
</evidence>
<evidence type="ECO:0000256" key="4">
    <source>
        <dbReference type="ARBA" id="ARBA00022448"/>
    </source>
</evidence>
<keyword evidence="8" id="KW-0653">Protein transport</keyword>
<feature type="signal peptide" evidence="12">
    <location>
        <begin position="1"/>
        <end position="22"/>
    </location>
</feature>
<dbReference type="CDD" id="cd12820">
    <property type="entry name" value="LbR_YadA-like"/>
    <property type="match status" value="1"/>
</dbReference>
<feature type="compositionally biased region" description="Low complexity" evidence="11">
    <location>
        <begin position="38"/>
        <end position="49"/>
    </location>
</feature>
<protein>
    <submittedName>
        <fullName evidence="15">YadA-like family protein</fullName>
    </submittedName>
</protein>
<accession>A0AAW3ZMT0</accession>
<feature type="region of interest" description="Disordered" evidence="11">
    <location>
        <begin position="30"/>
        <end position="53"/>
    </location>
</feature>
<organism evidence="15 16">
    <name type="scientific">Pseudomarimonas arenosa</name>
    <dbReference type="NCBI Taxonomy" id="2774145"/>
    <lineage>
        <taxon>Bacteria</taxon>
        <taxon>Pseudomonadati</taxon>
        <taxon>Pseudomonadota</taxon>
        <taxon>Gammaproteobacteria</taxon>
        <taxon>Lysobacterales</taxon>
        <taxon>Lysobacteraceae</taxon>
        <taxon>Pseudomarimonas</taxon>
    </lineage>
</organism>
<keyword evidence="16" id="KW-1185">Reference proteome</keyword>
<feature type="domain" description="Trimeric autotransporter adhesin YadA-like C-terminal membrane anchor" evidence="13">
    <location>
        <begin position="330"/>
        <end position="388"/>
    </location>
</feature>
<dbReference type="GO" id="GO:0015031">
    <property type="term" value="P:protein transport"/>
    <property type="evidence" value="ECO:0007669"/>
    <property type="project" value="UniProtKB-KW"/>
</dbReference>
<keyword evidence="5" id="KW-1134">Transmembrane beta strand</keyword>
<name>A0AAW3ZMT0_9GAMM</name>
<dbReference type="GO" id="GO:0009986">
    <property type="term" value="C:cell surface"/>
    <property type="evidence" value="ECO:0007669"/>
    <property type="project" value="UniProtKB-SubCell"/>
</dbReference>
<dbReference type="InterPro" id="IPR005594">
    <property type="entry name" value="YadA_C"/>
</dbReference>
<dbReference type="InterPro" id="IPR008635">
    <property type="entry name" value="Coiled_stalk_dom"/>
</dbReference>
<dbReference type="Gene3D" id="3.30.1300.30">
    <property type="entry name" value="GSPII I/J protein-like"/>
    <property type="match status" value="1"/>
</dbReference>
<evidence type="ECO:0000256" key="11">
    <source>
        <dbReference type="SAM" id="MobiDB-lite"/>
    </source>
</evidence>
<evidence type="ECO:0000256" key="10">
    <source>
        <dbReference type="ARBA" id="ARBA00023237"/>
    </source>
</evidence>
<keyword evidence="10" id="KW-0998">Cell outer membrane</keyword>
<keyword evidence="4" id="KW-0813">Transport</keyword>
<dbReference type="RefSeq" id="WP_192030700.1">
    <property type="nucleotide sequence ID" value="NZ_JACYTR010000046.1"/>
</dbReference>
<dbReference type="InterPro" id="IPR011049">
    <property type="entry name" value="Serralysin-like_metalloprot_C"/>
</dbReference>
<feature type="chain" id="PRO_5043991602" evidence="12">
    <location>
        <begin position="23"/>
        <end position="389"/>
    </location>
</feature>
<evidence type="ECO:0000256" key="2">
    <source>
        <dbReference type="ARBA" id="ARBA00004442"/>
    </source>
</evidence>
<comment type="similarity">
    <text evidence="3">Belongs to the autotransporter-2 (AT-2) (TC 1.B.40) family.</text>
</comment>
<keyword evidence="6" id="KW-0812">Transmembrane</keyword>
<proteinExistence type="inferred from homology"/>
<dbReference type="EMBL" id="JACYTR010000046">
    <property type="protein sequence ID" value="MBD8527278.1"/>
    <property type="molecule type" value="Genomic_DNA"/>
</dbReference>
<dbReference type="Pfam" id="PF05662">
    <property type="entry name" value="YadA_stalk"/>
    <property type="match status" value="1"/>
</dbReference>
<gene>
    <name evidence="15" type="ORF">IFO71_16160</name>
</gene>
<keyword evidence="7 12" id="KW-0732">Signal</keyword>
<dbReference type="SUPFAM" id="SSF101967">
    <property type="entry name" value="Adhesin YadA, collagen-binding domain"/>
    <property type="match status" value="2"/>
</dbReference>
<dbReference type="Pfam" id="PF03895">
    <property type="entry name" value="YadA_anchor"/>
    <property type="match status" value="1"/>
</dbReference>
<dbReference type="Proteomes" id="UP000613768">
    <property type="component" value="Unassembled WGS sequence"/>
</dbReference>
<reference evidence="15 16" key="1">
    <citation type="submission" date="2020-09" db="EMBL/GenBank/DDBJ databases">
        <title>Pseudoxanthomonas sp. CAU 1598 isolated from sand of Yaerae Beach.</title>
        <authorList>
            <person name="Kim W."/>
        </authorList>
    </citation>
    <scope>NUCLEOTIDE SEQUENCE [LARGE SCALE GENOMIC DNA]</scope>
    <source>
        <strain evidence="15 16">CAU 1598</strain>
    </source>
</reference>
<dbReference type="AlphaFoldDB" id="A0AAW3ZMT0"/>
<dbReference type="Gene3D" id="2.150.10.10">
    <property type="entry name" value="Serralysin-like metalloprotease, C-terminal"/>
    <property type="match status" value="2"/>
</dbReference>
<evidence type="ECO:0000256" key="7">
    <source>
        <dbReference type="ARBA" id="ARBA00022729"/>
    </source>
</evidence>
<evidence type="ECO:0000256" key="12">
    <source>
        <dbReference type="SAM" id="SignalP"/>
    </source>
</evidence>
<dbReference type="SUPFAM" id="SSF54523">
    <property type="entry name" value="Pili subunits"/>
    <property type="match status" value="1"/>
</dbReference>
<keyword evidence="9" id="KW-0472">Membrane</keyword>
<comment type="caution">
    <text evidence="15">The sequence shown here is derived from an EMBL/GenBank/DDBJ whole genome shotgun (WGS) entry which is preliminary data.</text>
</comment>